<evidence type="ECO:0000313" key="12">
    <source>
        <dbReference type="EMBL" id="KAK0394689.1"/>
    </source>
</evidence>
<dbReference type="PROSITE" id="PS51689">
    <property type="entry name" value="SAM_RNA_A_N6_MT"/>
    <property type="match status" value="1"/>
</dbReference>
<evidence type="ECO:0000313" key="13">
    <source>
        <dbReference type="Proteomes" id="UP001175271"/>
    </source>
</evidence>
<dbReference type="CDD" id="cd02440">
    <property type="entry name" value="AdoMet_MTases"/>
    <property type="match status" value="1"/>
</dbReference>
<protein>
    <recommendedName>
        <fullName evidence="10">rRNA adenine N(6)-methyltransferase</fullName>
        <ecNumber evidence="10">2.1.1.-</ecNumber>
    </recommendedName>
</protein>
<evidence type="ECO:0000256" key="4">
    <source>
        <dbReference type="ARBA" id="ARBA00022691"/>
    </source>
</evidence>
<evidence type="ECO:0000256" key="1">
    <source>
        <dbReference type="ARBA" id="ARBA00022552"/>
    </source>
</evidence>
<comment type="subunit">
    <text evidence="6">Part of the small subunit (SSU) processome, composed of more than 70 proteins and the RNA chaperone small nucleolar RNA (snoRNA) U3.</text>
</comment>
<proteinExistence type="inferred from homology"/>
<dbReference type="PANTHER" id="PTHR11727:SF7">
    <property type="entry name" value="DIMETHYLADENOSINE TRANSFERASE-RELATED"/>
    <property type="match status" value="1"/>
</dbReference>
<organism evidence="12 13">
    <name type="scientific">Steinernema hermaphroditum</name>
    <dbReference type="NCBI Taxonomy" id="289476"/>
    <lineage>
        <taxon>Eukaryota</taxon>
        <taxon>Metazoa</taxon>
        <taxon>Ecdysozoa</taxon>
        <taxon>Nematoda</taxon>
        <taxon>Chromadorea</taxon>
        <taxon>Rhabditida</taxon>
        <taxon>Tylenchina</taxon>
        <taxon>Panagrolaimomorpha</taxon>
        <taxon>Strongyloidoidea</taxon>
        <taxon>Steinernematidae</taxon>
        <taxon>Steinernema</taxon>
    </lineage>
</organism>
<keyword evidence="1 10" id="KW-0698">rRNA processing</keyword>
<accession>A0AA39GY65</accession>
<dbReference type="GO" id="GO:0000179">
    <property type="term" value="F:rRNA (adenine-N6,N6-)-dimethyltransferase activity"/>
    <property type="evidence" value="ECO:0007669"/>
    <property type="project" value="UniProtKB-UniRule"/>
</dbReference>
<dbReference type="SMART" id="SM00650">
    <property type="entry name" value="rADc"/>
    <property type="match status" value="1"/>
</dbReference>
<dbReference type="Proteomes" id="UP001175271">
    <property type="component" value="Unassembled WGS sequence"/>
</dbReference>
<gene>
    <name evidence="12" type="ORF">QR680_000876</name>
</gene>
<feature type="binding site" evidence="9">
    <location>
        <position position="118"/>
    </location>
    <ligand>
        <name>S-adenosyl-L-methionine</name>
        <dbReference type="ChEBI" id="CHEBI:59789"/>
    </ligand>
</feature>
<dbReference type="EMBL" id="JAUCMV010000005">
    <property type="protein sequence ID" value="KAK0394689.1"/>
    <property type="molecule type" value="Genomic_DNA"/>
</dbReference>
<dbReference type="AlphaFoldDB" id="A0AA39GY65"/>
<dbReference type="InterPro" id="IPR020598">
    <property type="entry name" value="rRNA_Ade_methylase_Trfase_N"/>
</dbReference>
<evidence type="ECO:0000256" key="7">
    <source>
        <dbReference type="ARBA" id="ARBA00046134"/>
    </source>
</evidence>
<sequence length="384" mass="43756">MGKVKKTKATATGNTQALPFNTDRGQHILKNPGIVNAIIEKSAIKPTDTVLEVGPGTGNLSVKILEKAKKLIACEIDPRMVAELNKRVMGTSVQSKLEIRPGDVMDSEWPIFDVCVANLPYQISSPFVFKLLLQRPLPRYAVLMFQKEFADRLLAKPGDKFYCRLSVNVQLLSRVEHLMKVKRTEFRPPPKVDSAVVRIQPKNPPPPINYAEWDGLLRLVFLRKNKTLLAIFHQTQIIELLEKNYRALVTSQKKDVPANFNMKELIEETLTNSGFANKRSRTMAVEDFLRLLLEFNKADLMKQLIVKMVLKLDTERVDPGVIVKAEQHDSDAFHIEYSAYKVDFLESQLKIVLTVISSMSVLFLNPNMRFHEITSSESIDYWTF</sequence>
<dbReference type="InterPro" id="IPR011530">
    <property type="entry name" value="rRNA_adenine_dimethylase"/>
</dbReference>
<dbReference type="Gene3D" id="1.10.8.480">
    <property type="match status" value="1"/>
</dbReference>
<dbReference type="PANTHER" id="PTHR11727">
    <property type="entry name" value="DIMETHYLADENOSINE TRANSFERASE"/>
    <property type="match status" value="1"/>
</dbReference>
<dbReference type="InterPro" id="IPR020596">
    <property type="entry name" value="rRNA_Ade_Mease_Trfase_CS"/>
</dbReference>
<evidence type="ECO:0000256" key="8">
    <source>
        <dbReference type="ARBA" id="ARBA00061109"/>
    </source>
</evidence>
<keyword evidence="5 9" id="KW-0694">RNA-binding</keyword>
<dbReference type="InterPro" id="IPR029063">
    <property type="entry name" value="SAM-dependent_MTases_sf"/>
</dbReference>
<dbReference type="SUPFAM" id="SSF53335">
    <property type="entry name" value="S-adenosyl-L-methionine-dependent methyltransferases"/>
    <property type="match status" value="1"/>
</dbReference>
<keyword evidence="3 9" id="KW-0808">Transferase</keyword>
<evidence type="ECO:0000256" key="5">
    <source>
        <dbReference type="ARBA" id="ARBA00022884"/>
    </source>
</evidence>
<feature type="binding site" evidence="9">
    <location>
        <position position="75"/>
    </location>
    <ligand>
        <name>S-adenosyl-L-methionine</name>
        <dbReference type="ChEBI" id="CHEBI:59789"/>
    </ligand>
</feature>
<comment type="function">
    <text evidence="7">Specifically dimethylates two adjacent adenosines in the loop of a conserved hairpin near the 3'-end of 18S rRNA in the 40S particle. Involved in the pre-rRNA processing steps leading to small-subunit rRNA production independently of its RNA-modifying catalytic activity. Part of the small subunit (SSU) processome, first precursor of the small eukaryotic ribosomal subunit. During the assembly of the SSU processome in the nucleolus, many ribosome biogenesis factors, an RNA chaperone and ribosomal proteins associate with the nascent pre-rRNA and work in concert to generate RNA folding, modifications, rearrangements and cleavage as well as targeted degradation of pre-ribosomal RNA by the RNA exosome.</text>
</comment>
<feature type="binding site" evidence="9">
    <location>
        <position position="29"/>
    </location>
    <ligand>
        <name>S-adenosyl-L-methionine</name>
        <dbReference type="ChEBI" id="CHEBI:59789"/>
    </ligand>
</feature>
<feature type="binding site" evidence="9">
    <location>
        <position position="54"/>
    </location>
    <ligand>
        <name>S-adenosyl-L-methionine</name>
        <dbReference type="ChEBI" id="CHEBI:59789"/>
    </ligand>
</feature>
<keyword evidence="2 9" id="KW-0489">Methyltransferase</keyword>
<reference evidence="12" key="1">
    <citation type="submission" date="2023-06" db="EMBL/GenBank/DDBJ databases">
        <title>Genomic analysis of the entomopathogenic nematode Steinernema hermaphroditum.</title>
        <authorList>
            <person name="Schwarz E.M."/>
            <person name="Heppert J.K."/>
            <person name="Baniya A."/>
            <person name="Schwartz H.T."/>
            <person name="Tan C.-H."/>
            <person name="Antoshechkin I."/>
            <person name="Sternberg P.W."/>
            <person name="Goodrich-Blair H."/>
            <person name="Dillman A.R."/>
        </authorList>
    </citation>
    <scope>NUCLEOTIDE SEQUENCE</scope>
    <source>
        <strain evidence="12">PS9179</strain>
        <tissue evidence="12">Whole animal</tissue>
    </source>
</reference>
<dbReference type="PROSITE" id="PS01131">
    <property type="entry name" value="RRNA_A_DIMETH"/>
    <property type="match status" value="1"/>
</dbReference>
<keyword evidence="4 9" id="KW-0949">S-adenosyl-L-methionine</keyword>
<dbReference type="GO" id="GO:0003723">
    <property type="term" value="F:RNA binding"/>
    <property type="evidence" value="ECO:0007669"/>
    <property type="project" value="UniProtKB-UniRule"/>
</dbReference>
<evidence type="ECO:0000256" key="9">
    <source>
        <dbReference type="PROSITE-ProRule" id="PRU01026"/>
    </source>
</evidence>
<comment type="caution">
    <text evidence="12">The sequence shown here is derived from an EMBL/GenBank/DDBJ whole genome shotgun (WGS) entry which is preliminary data.</text>
</comment>
<dbReference type="InterPro" id="IPR001737">
    <property type="entry name" value="KsgA/Erm"/>
</dbReference>
<feature type="binding site" evidence="9">
    <location>
        <position position="103"/>
    </location>
    <ligand>
        <name>S-adenosyl-L-methionine</name>
        <dbReference type="ChEBI" id="CHEBI:59789"/>
    </ligand>
</feature>
<dbReference type="NCBIfam" id="TIGR00755">
    <property type="entry name" value="ksgA"/>
    <property type="match status" value="1"/>
</dbReference>
<evidence type="ECO:0000256" key="6">
    <source>
        <dbReference type="ARBA" id="ARBA00035020"/>
    </source>
</evidence>
<feature type="domain" description="Ribosomal RNA adenine methylase transferase N-terminal" evidence="11">
    <location>
        <begin position="34"/>
        <end position="203"/>
    </location>
</feature>
<keyword evidence="13" id="KW-1185">Reference proteome</keyword>
<evidence type="ECO:0000256" key="3">
    <source>
        <dbReference type="ARBA" id="ARBA00022679"/>
    </source>
</evidence>
<dbReference type="FunFam" id="3.40.50.150:FF:000007">
    <property type="entry name" value="rRNA adenine N(6)-methyltransferase"/>
    <property type="match status" value="1"/>
</dbReference>
<evidence type="ECO:0000256" key="10">
    <source>
        <dbReference type="RuleBase" id="RU362106"/>
    </source>
</evidence>
<dbReference type="EC" id="2.1.1.-" evidence="10"/>
<name>A0AA39GY65_9BILA</name>
<dbReference type="Gene3D" id="3.40.50.150">
    <property type="entry name" value="Vaccinia Virus protein VP39"/>
    <property type="match status" value="1"/>
</dbReference>
<feature type="binding site" evidence="9">
    <location>
        <position position="27"/>
    </location>
    <ligand>
        <name>S-adenosyl-L-methionine</name>
        <dbReference type="ChEBI" id="CHEBI:59789"/>
    </ligand>
</feature>
<evidence type="ECO:0000259" key="11">
    <source>
        <dbReference type="SMART" id="SM00650"/>
    </source>
</evidence>
<comment type="similarity">
    <text evidence="8 9 10">Belongs to the class I-like SAM-binding methyltransferase superfamily. rRNA adenine N(6)-methyltransferase family.</text>
</comment>
<dbReference type="GO" id="GO:0005730">
    <property type="term" value="C:nucleolus"/>
    <property type="evidence" value="ECO:0007669"/>
    <property type="project" value="TreeGrafter"/>
</dbReference>
<evidence type="ECO:0000256" key="2">
    <source>
        <dbReference type="ARBA" id="ARBA00022603"/>
    </source>
</evidence>
<dbReference type="Pfam" id="PF00398">
    <property type="entry name" value="RrnaAD"/>
    <property type="match status" value="1"/>
</dbReference>